<evidence type="ECO:0000313" key="8">
    <source>
        <dbReference type="EMBL" id="KAK7204936.1"/>
    </source>
</evidence>
<keyword evidence="2" id="KW-0285">Flavoprotein</keyword>
<evidence type="ECO:0000256" key="2">
    <source>
        <dbReference type="ARBA" id="ARBA00022630"/>
    </source>
</evidence>
<dbReference type="InterPro" id="IPR016166">
    <property type="entry name" value="FAD-bd_PCMH"/>
</dbReference>
<dbReference type="PANTHER" id="PTHR11748">
    <property type="entry name" value="D-LACTATE DEHYDROGENASE"/>
    <property type="match status" value="1"/>
</dbReference>
<dbReference type="RefSeq" id="XP_064767969.1">
    <property type="nucleotide sequence ID" value="XM_064909837.1"/>
</dbReference>
<evidence type="ECO:0000256" key="6">
    <source>
        <dbReference type="SAM" id="Phobius"/>
    </source>
</evidence>
<dbReference type="InterPro" id="IPR036318">
    <property type="entry name" value="FAD-bd_PCMH-like_sf"/>
</dbReference>
<dbReference type="InterPro" id="IPR016164">
    <property type="entry name" value="FAD-linked_Oxase-like_C"/>
</dbReference>
<dbReference type="InterPro" id="IPR016169">
    <property type="entry name" value="FAD-bd_PCMH_sub2"/>
</dbReference>
<protein>
    <recommendedName>
        <fullName evidence="7">FAD-binding PCMH-type domain-containing protein</fullName>
    </recommendedName>
</protein>
<evidence type="ECO:0000259" key="7">
    <source>
        <dbReference type="PROSITE" id="PS51387"/>
    </source>
</evidence>
<keyword evidence="4" id="KW-0560">Oxidoreductase</keyword>
<proteinExistence type="predicted"/>
<dbReference type="GeneID" id="90035349"/>
<keyword evidence="3" id="KW-0274">FAD</keyword>
<dbReference type="PROSITE" id="PS51387">
    <property type="entry name" value="FAD_PCMH"/>
    <property type="match status" value="1"/>
</dbReference>
<feature type="compositionally biased region" description="Pro residues" evidence="5">
    <location>
        <begin position="34"/>
        <end position="49"/>
    </location>
</feature>
<dbReference type="InterPro" id="IPR004113">
    <property type="entry name" value="FAD-bd_oxidored_4_C"/>
</dbReference>
<evidence type="ECO:0000256" key="5">
    <source>
        <dbReference type="SAM" id="MobiDB-lite"/>
    </source>
</evidence>
<keyword evidence="6" id="KW-0812">Transmembrane</keyword>
<dbReference type="InterPro" id="IPR006094">
    <property type="entry name" value="Oxid_FAD_bind_N"/>
</dbReference>
<accession>A0ABR1F511</accession>
<evidence type="ECO:0000256" key="4">
    <source>
        <dbReference type="ARBA" id="ARBA00023002"/>
    </source>
</evidence>
<dbReference type="InterPro" id="IPR016171">
    <property type="entry name" value="Vanillyl_alc_oxidase_C-sub2"/>
</dbReference>
<keyword evidence="9" id="KW-1185">Reference proteome</keyword>
<dbReference type="Gene3D" id="3.30.70.2740">
    <property type="match status" value="1"/>
</dbReference>
<keyword evidence="6" id="KW-0472">Membrane</keyword>
<evidence type="ECO:0000256" key="3">
    <source>
        <dbReference type="ARBA" id="ARBA00022827"/>
    </source>
</evidence>
<organism evidence="8 9">
    <name type="scientific">Myxozyma melibiosi</name>
    <dbReference type="NCBI Taxonomy" id="54550"/>
    <lineage>
        <taxon>Eukaryota</taxon>
        <taxon>Fungi</taxon>
        <taxon>Dikarya</taxon>
        <taxon>Ascomycota</taxon>
        <taxon>Saccharomycotina</taxon>
        <taxon>Lipomycetes</taxon>
        <taxon>Lipomycetales</taxon>
        <taxon>Lipomycetaceae</taxon>
        <taxon>Myxozyma</taxon>
    </lineage>
</organism>
<dbReference type="Proteomes" id="UP001498771">
    <property type="component" value="Unassembled WGS sequence"/>
</dbReference>
<reference evidence="8 9" key="1">
    <citation type="submission" date="2024-03" db="EMBL/GenBank/DDBJ databases">
        <title>Genome-scale model development and genomic sequencing of the oleaginous clade Lipomyces.</title>
        <authorList>
            <consortium name="Lawrence Berkeley National Laboratory"/>
            <person name="Czajka J.J."/>
            <person name="Han Y."/>
            <person name="Kim J."/>
            <person name="Mondo S.J."/>
            <person name="Hofstad B.A."/>
            <person name="Robles A."/>
            <person name="Haridas S."/>
            <person name="Riley R."/>
            <person name="LaButti K."/>
            <person name="Pangilinan J."/>
            <person name="Andreopoulos W."/>
            <person name="Lipzen A."/>
            <person name="Yan J."/>
            <person name="Wang M."/>
            <person name="Ng V."/>
            <person name="Grigoriev I.V."/>
            <person name="Spatafora J.W."/>
            <person name="Magnuson J.K."/>
            <person name="Baker S.E."/>
            <person name="Pomraning K.R."/>
        </authorList>
    </citation>
    <scope>NUCLEOTIDE SEQUENCE [LARGE SCALE GENOMIC DNA]</scope>
    <source>
        <strain evidence="8 9">Phaff 52-87</strain>
    </source>
</reference>
<feature type="domain" description="FAD-binding PCMH-type" evidence="7">
    <location>
        <begin position="160"/>
        <end position="338"/>
    </location>
</feature>
<dbReference type="SUPFAM" id="SSF56176">
    <property type="entry name" value="FAD-binding/transporter-associated domain-like"/>
    <property type="match status" value="1"/>
</dbReference>
<gene>
    <name evidence="8" type="ORF">BZA70DRAFT_166837</name>
</gene>
<feature type="transmembrane region" description="Helical" evidence="6">
    <location>
        <begin position="62"/>
        <end position="79"/>
    </location>
</feature>
<dbReference type="Pfam" id="PF02913">
    <property type="entry name" value="FAD-oxidase_C"/>
    <property type="match status" value="1"/>
</dbReference>
<sequence>MSSLLFQTVLRKSTVQQSRLYLVRFMASQAPRPRATPPSPPPNLVPPPASRNMKVRYNRKQAIRLLMIISVCVGVGTLLDQLLTSDLQRRAAKVLSDKGLTEGTSTTQLSSLESPEYANASATAEAYAELTTLLGKENVSATVDDIASHADSAWISHHAAAGQAPGIVVFPQSTEEVSQILKVCHKHKVPIVPFSGGTSLEGHFIQTRNGVTIDFRRMASVLTLHEEDLDVVVQPGMGWENLNEYLKPHGLFFPPDPGPGAEIGGMIGTGCSGTNAARYGTMREWVLSLTVVLADGTIVKTRQRPRKSSAGYNLTNLIIGSEGTLGVVTEATLKLAVLPQSTSIAVATFPTIGQASKTAQDLVRQGVPVGAVELLDKEMMQCVNQAGQTTRTWREEPSLFLKFGGTKSGVKEQIGQTKAIAKQNGSNSFVFASSEAECTELWEARKEALWSTLAMGADEGMTCWTTDVAVPVSRLAEVVTSTREDMDKSGIKGTIVGHVGDGNFHAFILYNDANKSVAEGVVHRLVERAIEMEGTCTGEHGVGMVKRPYLQSELGEATIDTMRRVKMALDPLRLLNPDKVISIDPKEVMHKLD</sequence>
<feature type="region of interest" description="Disordered" evidence="5">
    <location>
        <begin position="30"/>
        <end position="51"/>
    </location>
</feature>
<comment type="cofactor">
    <cofactor evidence="1">
        <name>FAD</name>
        <dbReference type="ChEBI" id="CHEBI:57692"/>
    </cofactor>
</comment>
<comment type="caution">
    <text evidence="8">The sequence shown here is derived from an EMBL/GenBank/DDBJ whole genome shotgun (WGS) entry which is preliminary data.</text>
</comment>
<dbReference type="PANTHER" id="PTHR11748:SF116">
    <property type="entry name" value="D-LACTATE DEHYDROGENASE (CYTOCHROME) (AFU_ORTHOLOGUE AFUA_7G02560)"/>
    <property type="match status" value="1"/>
</dbReference>
<dbReference type="SUPFAM" id="SSF55103">
    <property type="entry name" value="FAD-linked oxidases, C-terminal domain"/>
    <property type="match status" value="1"/>
</dbReference>
<dbReference type="Gene3D" id="1.10.45.10">
    <property type="entry name" value="Vanillyl-alcohol Oxidase, Chain A, domain 4"/>
    <property type="match status" value="1"/>
</dbReference>
<dbReference type="Gene3D" id="3.30.465.10">
    <property type="match status" value="1"/>
</dbReference>
<evidence type="ECO:0000313" key="9">
    <source>
        <dbReference type="Proteomes" id="UP001498771"/>
    </source>
</evidence>
<evidence type="ECO:0000256" key="1">
    <source>
        <dbReference type="ARBA" id="ARBA00001974"/>
    </source>
</evidence>
<dbReference type="EMBL" id="JBBJBU010000006">
    <property type="protein sequence ID" value="KAK7204936.1"/>
    <property type="molecule type" value="Genomic_DNA"/>
</dbReference>
<dbReference type="Pfam" id="PF01565">
    <property type="entry name" value="FAD_binding_4"/>
    <property type="match status" value="1"/>
</dbReference>
<keyword evidence="6" id="KW-1133">Transmembrane helix</keyword>
<name>A0ABR1F511_9ASCO</name>